<dbReference type="SUPFAM" id="SSF46955">
    <property type="entry name" value="Putative DNA-binding domain"/>
    <property type="match status" value="1"/>
</dbReference>
<proteinExistence type="predicted"/>
<evidence type="ECO:0000313" key="2">
    <source>
        <dbReference type="EMBL" id="MBB5838699.1"/>
    </source>
</evidence>
<keyword evidence="3" id="KW-1185">Reference proteome</keyword>
<accession>A0A7W9JAP3</accession>
<comment type="caution">
    <text evidence="2">The sequence shown here is derived from an EMBL/GenBank/DDBJ whole genome shotgun (WGS) entry which is preliminary data.</text>
</comment>
<evidence type="ECO:0000313" key="3">
    <source>
        <dbReference type="Proteomes" id="UP000549971"/>
    </source>
</evidence>
<organism evidence="2 3">
    <name type="scientific">Kribbella italica</name>
    <dbReference type="NCBI Taxonomy" id="1540520"/>
    <lineage>
        <taxon>Bacteria</taxon>
        <taxon>Bacillati</taxon>
        <taxon>Actinomycetota</taxon>
        <taxon>Actinomycetes</taxon>
        <taxon>Propionibacteriales</taxon>
        <taxon>Kribbellaceae</taxon>
        <taxon>Kribbella</taxon>
    </lineage>
</organism>
<sequence length="139" mass="15364">MTQHEISLGDEYGLLTAAEAAEYLNRTKGTLAQWRTAGIGPRYYKSGLSVVYAVDDLDLWLASVDKTPKAPAHVPSGYYTSEQVAKVAGITRHAFYAAVHQGRGPQATFMTSSAGGRRRYYQVEHVLTWLAKRGNWNEA</sequence>
<dbReference type="Proteomes" id="UP000549971">
    <property type="component" value="Unassembled WGS sequence"/>
</dbReference>
<feature type="domain" description="Helix-turn-helix" evidence="1">
    <location>
        <begin position="14"/>
        <end position="63"/>
    </location>
</feature>
<name>A0A7W9JAP3_9ACTN</name>
<dbReference type="InterPro" id="IPR041657">
    <property type="entry name" value="HTH_17"/>
</dbReference>
<dbReference type="RefSeq" id="WP_184799747.1">
    <property type="nucleotide sequence ID" value="NZ_JACHMY010000001.1"/>
</dbReference>
<reference evidence="2 3" key="1">
    <citation type="submission" date="2020-08" db="EMBL/GenBank/DDBJ databases">
        <title>Sequencing the genomes of 1000 actinobacteria strains.</title>
        <authorList>
            <person name="Klenk H.-P."/>
        </authorList>
    </citation>
    <scope>NUCLEOTIDE SEQUENCE [LARGE SCALE GENOMIC DNA]</scope>
    <source>
        <strain evidence="2 3">DSM 28967</strain>
    </source>
</reference>
<dbReference type="Pfam" id="PF12728">
    <property type="entry name" value="HTH_17"/>
    <property type="match status" value="2"/>
</dbReference>
<protein>
    <recommendedName>
        <fullName evidence="1">Helix-turn-helix domain-containing protein</fullName>
    </recommendedName>
</protein>
<dbReference type="AlphaFoldDB" id="A0A7W9JAP3"/>
<evidence type="ECO:0000259" key="1">
    <source>
        <dbReference type="Pfam" id="PF12728"/>
    </source>
</evidence>
<dbReference type="EMBL" id="JACHMY010000001">
    <property type="protein sequence ID" value="MBB5838699.1"/>
    <property type="molecule type" value="Genomic_DNA"/>
</dbReference>
<gene>
    <name evidence="2" type="ORF">HDA39_005433</name>
</gene>
<feature type="domain" description="Helix-turn-helix" evidence="1">
    <location>
        <begin position="78"/>
        <end position="133"/>
    </location>
</feature>
<dbReference type="InterPro" id="IPR009061">
    <property type="entry name" value="DNA-bd_dom_put_sf"/>
</dbReference>